<gene>
    <name evidence="2" type="ORF">BD289DRAFT_108883</name>
</gene>
<feature type="transmembrane region" description="Helical" evidence="1">
    <location>
        <begin position="56"/>
        <end position="78"/>
    </location>
</feature>
<feature type="transmembrane region" description="Helical" evidence="1">
    <location>
        <begin position="84"/>
        <end position="109"/>
    </location>
</feature>
<name>A0A2T2ZXH1_9PEZI</name>
<dbReference type="Proteomes" id="UP000241462">
    <property type="component" value="Unassembled WGS sequence"/>
</dbReference>
<dbReference type="InParanoid" id="A0A2T2ZXH1"/>
<proteinExistence type="predicted"/>
<protein>
    <submittedName>
        <fullName evidence="2">Uncharacterized protein</fullName>
    </submittedName>
</protein>
<dbReference type="EMBL" id="KZ678582">
    <property type="protein sequence ID" value="PSR78966.1"/>
    <property type="molecule type" value="Genomic_DNA"/>
</dbReference>
<sequence length="191" mass="21831">MVAIGCGLLFLDYFWWFFFWSFFDVLSPACGTLSLSLSLFPLCLELQHFLLSFAHFPLLVWVFSWVLVFGFNWFLSIYGVLELFFLFCSHCWIAWSLQGQIGFLFAVIWMHDGLTPKDIPPSSVAFYSAHFGFIPPGVLCIAMDCIHGGSPTARYLSCKEELPTDMSAHSDISFAICLLRVGNIRLRECFF</sequence>
<organism evidence="2 3">
    <name type="scientific">Coniella lustricola</name>
    <dbReference type="NCBI Taxonomy" id="2025994"/>
    <lineage>
        <taxon>Eukaryota</taxon>
        <taxon>Fungi</taxon>
        <taxon>Dikarya</taxon>
        <taxon>Ascomycota</taxon>
        <taxon>Pezizomycotina</taxon>
        <taxon>Sordariomycetes</taxon>
        <taxon>Sordariomycetidae</taxon>
        <taxon>Diaporthales</taxon>
        <taxon>Schizoparmaceae</taxon>
        <taxon>Coniella</taxon>
    </lineage>
</organism>
<keyword evidence="1" id="KW-0472">Membrane</keyword>
<evidence type="ECO:0000256" key="1">
    <source>
        <dbReference type="SAM" id="Phobius"/>
    </source>
</evidence>
<accession>A0A2T2ZXH1</accession>
<dbReference type="AlphaFoldDB" id="A0A2T2ZXH1"/>
<feature type="transmembrane region" description="Helical" evidence="1">
    <location>
        <begin position="17"/>
        <end position="44"/>
    </location>
</feature>
<evidence type="ECO:0000313" key="3">
    <source>
        <dbReference type="Proteomes" id="UP000241462"/>
    </source>
</evidence>
<evidence type="ECO:0000313" key="2">
    <source>
        <dbReference type="EMBL" id="PSR78966.1"/>
    </source>
</evidence>
<reference evidence="2 3" key="1">
    <citation type="journal article" date="2018" name="Mycol. Prog.">
        <title>Coniella lustricola, a new species from submerged detritus.</title>
        <authorList>
            <person name="Raudabaugh D.B."/>
            <person name="Iturriaga T."/>
            <person name="Carver A."/>
            <person name="Mondo S."/>
            <person name="Pangilinan J."/>
            <person name="Lipzen A."/>
            <person name="He G."/>
            <person name="Amirebrahimi M."/>
            <person name="Grigoriev I.V."/>
            <person name="Miller A.N."/>
        </authorList>
    </citation>
    <scope>NUCLEOTIDE SEQUENCE [LARGE SCALE GENOMIC DNA]</scope>
    <source>
        <strain evidence="2 3">B22-T-1</strain>
    </source>
</reference>
<keyword evidence="1" id="KW-0812">Transmembrane</keyword>
<keyword evidence="3" id="KW-1185">Reference proteome</keyword>
<keyword evidence="1" id="KW-1133">Transmembrane helix</keyword>